<name>A0ACC3NYB7_9PEZI</name>
<protein>
    <submittedName>
        <fullName evidence="1">Uncharacterized protein</fullName>
    </submittedName>
</protein>
<organism evidence="1 2">
    <name type="scientific">Vermiconidia calcicola</name>
    <dbReference type="NCBI Taxonomy" id="1690605"/>
    <lineage>
        <taxon>Eukaryota</taxon>
        <taxon>Fungi</taxon>
        <taxon>Dikarya</taxon>
        <taxon>Ascomycota</taxon>
        <taxon>Pezizomycotina</taxon>
        <taxon>Dothideomycetes</taxon>
        <taxon>Dothideomycetidae</taxon>
        <taxon>Mycosphaerellales</taxon>
        <taxon>Extremaceae</taxon>
        <taxon>Vermiconidia</taxon>
    </lineage>
</organism>
<evidence type="ECO:0000313" key="1">
    <source>
        <dbReference type="EMBL" id="KAK3725191.1"/>
    </source>
</evidence>
<dbReference type="EMBL" id="JAUTXU010000003">
    <property type="protein sequence ID" value="KAK3725191.1"/>
    <property type="molecule type" value="Genomic_DNA"/>
</dbReference>
<keyword evidence="2" id="KW-1185">Reference proteome</keyword>
<reference evidence="1" key="1">
    <citation type="submission" date="2023-07" db="EMBL/GenBank/DDBJ databases">
        <title>Black Yeasts Isolated from many extreme environments.</title>
        <authorList>
            <person name="Coleine C."/>
            <person name="Stajich J.E."/>
            <person name="Selbmann L."/>
        </authorList>
    </citation>
    <scope>NUCLEOTIDE SEQUENCE</scope>
    <source>
        <strain evidence="1">CCFEE 5714</strain>
    </source>
</reference>
<proteinExistence type="predicted"/>
<sequence>MAVPLKFEISDDTDTKDYQLDLPVKTLPNGKKVFVKTRGHSGEGHNGGVEVEGVKNGGNGKANGAKNGKGNGNGNGNGKDKGKNEEKKNGGDANEGGAEKDDDVAFTPDEDAKLKEMKGENKSWKEIMAELGRGKHILTARWKEINVADDGNAGDAAKKDEGDGGKKGGKKGGKSQENDNNNKAGGGDKGENKKKDKNQNQNQKAEKQAAEKKSAPREKPPSKAASVRSTGEARFTFADVRTLEEDKLFSFGELQFLSELLMHDDYGRWLRIASRFFDKTGRRIAPEDVRDKFIELARSRA</sequence>
<accession>A0ACC3NYB7</accession>
<evidence type="ECO:0000313" key="2">
    <source>
        <dbReference type="Proteomes" id="UP001281147"/>
    </source>
</evidence>
<comment type="caution">
    <text evidence="1">The sequence shown here is derived from an EMBL/GenBank/DDBJ whole genome shotgun (WGS) entry which is preliminary data.</text>
</comment>
<dbReference type="Proteomes" id="UP001281147">
    <property type="component" value="Unassembled WGS sequence"/>
</dbReference>
<gene>
    <name evidence="1" type="ORF">LTR37_000702</name>
</gene>